<keyword evidence="2" id="KW-1185">Reference proteome</keyword>
<proteinExistence type="predicted"/>
<reference evidence="1 2" key="1">
    <citation type="submission" date="2016-04" db="EMBL/GenBank/DDBJ databases">
        <title>A degradative enzymes factory behind the ericoid mycorrhizal symbiosis.</title>
        <authorList>
            <consortium name="DOE Joint Genome Institute"/>
            <person name="Martino E."/>
            <person name="Morin E."/>
            <person name="Grelet G."/>
            <person name="Kuo A."/>
            <person name="Kohler A."/>
            <person name="Daghino S."/>
            <person name="Barry K."/>
            <person name="Choi C."/>
            <person name="Cichocki N."/>
            <person name="Clum A."/>
            <person name="Copeland A."/>
            <person name="Hainaut M."/>
            <person name="Haridas S."/>
            <person name="Labutti K."/>
            <person name="Lindquist E."/>
            <person name="Lipzen A."/>
            <person name="Khouja H.-R."/>
            <person name="Murat C."/>
            <person name="Ohm R."/>
            <person name="Olson A."/>
            <person name="Spatafora J."/>
            <person name="Veneault-Fourrey C."/>
            <person name="Henrissat B."/>
            <person name="Grigoriev I."/>
            <person name="Martin F."/>
            <person name="Perotto S."/>
        </authorList>
    </citation>
    <scope>NUCLEOTIDE SEQUENCE [LARGE SCALE GENOMIC DNA]</scope>
    <source>
        <strain evidence="1 2">F</strain>
    </source>
</reference>
<evidence type="ECO:0000313" key="1">
    <source>
        <dbReference type="EMBL" id="PMD38145.1"/>
    </source>
</evidence>
<dbReference type="AlphaFoldDB" id="A0A2J6RI06"/>
<dbReference type="Proteomes" id="UP000235786">
    <property type="component" value="Unassembled WGS sequence"/>
</dbReference>
<protein>
    <submittedName>
        <fullName evidence="1">Uncharacterized protein</fullName>
    </submittedName>
</protein>
<evidence type="ECO:0000313" key="2">
    <source>
        <dbReference type="Proteomes" id="UP000235786"/>
    </source>
</evidence>
<sequence>MPRSRRSLAKNTRPTELISLLFARCSAVFLGEREPSTARQGKAFSFCGERMGLVRGLSGITVHISFAYSKINSANKITGAAHRPGYDLSETTQAMAILSGDVNWGEQSRPRPTFT</sequence>
<gene>
    <name evidence="1" type="ORF">L207DRAFT_62613</name>
</gene>
<dbReference type="EMBL" id="KZ613948">
    <property type="protein sequence ID" value="PMD38145.1"/>
    <property type="molecule type" value="Genomic_DNA"/>
</dbReference>
<organism evidence="1 2">
    <name type="scientific">Hyaloscypha variabilis (strain UAMH 11265 / GT02V1 / F)</name>
    <name type="common">Meliniomyces variabilis</name>
    <dbReference type="NCBI Taxonomy" id="1149755"/>
    <lineage>
        <taxon>Eukaryota</taxon>
        <taxon>Fungi</taxon>
        <taxon>Dikarya</taxon>
        <taxon>Ascomycota</taxon>
        <taxon>Pezizomycotina</taxon>
        <taxon>Leotiomycetes</taxon>
        <taxon>Helotiales</taxon>
        <taxon>Hyaloscyphaceae</taxon>
        <taxon>Hyaloscypha</taxon>
        <taxon>Hyaloscypha variabilis</taxon>
    </lineage>
</organism>
<accession>A0A2J6RI06</accession>
<name>A0A2J6RI06_HYAVF</name>